<comment type="subcellular location">
    <subcellularLocation>
        <location evidence="1">Nucleus</location>
    </subcellularLocation>
</comment>
<accession>A0A2P5YI99</accession>
<dbReference type="InterPro" id="IPR046347">
    <property type="entry name" value="bZIP_sf"/>
</dbReference>
<dbReference type="CDD" id="cd14707">
    <property type="entry name" value="bZIP_plant_BZIP46"/>
    <property type="match status" value="1"/>
</dbReference>
<feature type="compositionally biased region" description="Basic and acidic residues" evidence="4">
    <location>
        <begin position="293"/>
        <end position="308"/>
    </location>
</feature>
<dbReference type="InterPro" id="IPR043452">
    <property type="entry name" value="BZIP46-like"/>
</dbReference>
<keyword evidence="3" id="KW-0539">Nucleus</keyword>
<dbReference type="PANTHER" id="PTHR22952:SF184">
    <property type="entry name" value="G-BOX-BINDING FACTOR 4"/>
    <property type="match status" value="1"/>
</dbReference>
<dbReference type="OrthoDB" id="644067at2759"/>
<keyword evidence="2" id="KW-0238">DNA-binding</keyword>
<dbReference type="Pfam" id="PF00170">
    <property type="entry name" value="bZIP_1"/>
    <property type="match status" value="1"/>
</dbReference>
<proteinExistence type="predicted"/>
<evidence type="ECO:0000259" key="5">
    <source>
        <dbReference type="PROSITE" id="PS50217"/>
    </source>
</evidence>
<evidence type="ECO:0000256" key="3">
    <source>
        <dbReference type="ARBA" id="ARBA00023242"/>
    </source>
</evidence>
<gene>
    <name evidence="6" type="ORF">GOBAR_AA05288</name>
</gene>
<dbReference type="GO" id="GO:0005634">
    <property type="term" value="C:nucleus"/>
    <property type="evidence" value="ECO:0007669"/>
    <property type="project" value="UniProtKB-SubCell"/>
</dbReference>
<evidence type="ECO:0000256" key="4">
    <source>
        <dbReference type="SAM" id="MobiDB-lite"/>
    </source>
</evidence>
<dbReference type="SMART" id="SM00338">
    <property type="entry name" value="BRLZ"/>
    <property type="match status" value="1"/>
</dbReference>
<evidence type="ECO:0000313" key="7">
    <source>
        <dbReference type="Proteomes" id="UP000239757"/>
    </source>
</evidence>
<dbReference type="PANTHER" id="PTHR22952">
    <property type="entry name" value="CAMP-RESPONSE ELEMENT BINDING PROTEIN-RELATED"/>
    <property type="match status" value="1"/>
</dbReference>
<evidence type="ECO:0000256" key="2">
    <source>
        <dbReference type="ARBA" id="ARBA00023125"/>
    </source>
</evidence>
<dbReference type="GO" id="GO:0003677">
    <property type="term" value="F:DNA binding"/>
    <property type="evidence" value="ECO:0007669"/>
    <property type="project" value="UniProtKB-KW"/>
</dbReference>
<dbReference type="AlphaFoldDB" id="A0A2P5YI99"/>
<dbReference type="SUPFAM" id="SSF57959">
    <property type="entry name" value="Leucine zipper domain"/>
    <property type="match status" value="1"/>
</dbReference>
<dbReference type="FunFam" id="1.20.5.170:FF:000036">
    <property type="entry name" value="ABSCISIC ACID-INSENSITIVE 5-like protein 2"/>
    <property type="match status" value="1"/>
</dbReference>
<feature type="region of interest" description="Disordered" evidence="4">
    <location>
        <begin position="1"/>
        <end position="41"/>
    </location>
</feature>
<protein>
    <recommendedName>
        <fullName evidence="5">BZIP domain-containing protein</fullName>
    </recommendedName>
</protein>
<feature type="region of interest" description="Disordered" evidence="4">
    <location>
        <begin position="268"/>
        <end position="328"/>
    </location>
</feature>
<feature type="domain" description="BZIP" evidence="5">
    <location>
        <begin position="175"/>
        <end position="227"/>
    </location>
</feature>
<dbReference type="Gene3D" id="1.20.5.170">
    <property type="match status" value="1"/>
</dbReference>
<name>A0A2P5YI99_GOSBA</name>
<dbReference type="InterPro" id="IPR004827">
    <property type="entry name" value="bZIP"/>
</dbReference>
<dbReference type="GO" id="GO:0045893">
    <property type="term" value="P:positive regulation of DNA-templated transcription"/>
    <property type="evidence" value="ECO:0007669"/>
    <property type="project" value="InterPro"/>
</dbReference>
<evidence type="ECO:0000313" key="6">
    <source>
        <dbReference type="EMBL" id="PPS15284.1"/>
    </source>
</evidence>
<sequence length="357" mass="39567">MASSTSNSRNSDLSRRSTTSSSSKPLLFTDQKTNDDNENRLSSTMTVDGILRNVYSAAPSTETTLVDASITLIDAPIPNSVSDNPEVPQVQTVADCNNNVAKSVDEVWREIVSGERKEITMKEEVPDEMMTLEDFLAKAGAVEEAAAVASAEVKLHPDRLSGGVFTFDPPLDKAAQQRQRRMIKNRESAARSRERKQAYQVELESLAVRLEEENEWLLKEKAERTKERFKQLLSCRLMEKVVPVVEQRRPPRMLRRVRSLQGAKSIDYVSEEKGEEQIESKKKKPDIDGQSPDGRKEKGGGALREKGRGRGHHISLHVSNQGGLSGKGAAKTLGMREEAKRIKLDALDKRGGVITSG</sequence>
<feature type="compositionally biased region" description="Low complexity" evidence="4">
    <location>
        <begin position="1"/>
        <end position="23"/>
    </location>
</feature>
<dbReference type="GO" id="GO:0003700">
    <property type="term" value="F:DNA-binding transcription factor activity"/>
    <property type="evidence" value="ECO:0007669"/>
    <property type="project" value="InterPro"/>
</dbReference>
<evidence type="ECO:0000256" key="1">
    <source>
        <dbReference type="ARBA" id="ARBA00004123"/>
    </source>
</evidence>
<dbReference type="PROSITE" id="PS50217">
    <property type="entry name" value="BZIP"/>
    <property type="match status" value="1"/>
</dbReference>
<dbReference type="PROSITE" id="PS00036">
    <property type="entry name" value="BZIP_BASIC"/>
    <property type="match status" value="1"/>
</dbReference>
<dbReference type="EMBL" id="KZ663177">
    <property type="protein sequence ID" value="PPS15284.1"/>
    <property type="molecule type" value="Genomic_DNA"/>
</dbReference>
<feature type="compositionally biased region" description="Basic and acidic residues" evidence="4">
    <location>
        <begin position="270"/>
        <end position="280"/>
    </location>
</feature>
<reference evidence="6 7" key="1">
    <citation type="submission" date="2015-01" db="EMBL/GenBank/DDBJ databases">
        <title>Genome of allotetraploid Gossypium barbadense reveals genomic plasticity and fiber elongation in cotton evolution.</title>
        <authorList>
            <person name="Chen X."/>
            <person name="Liu X."/>
            <person name="Zhao B."/>
            <person name="Zheng H."/>
            <person name="Hu Y."/>
            <person name="Lu G."/>
            <person name="Yang C."/>
            <person name="Chen J."/>
            <person name="Shan C."/>
            <person name="Zhang L."/>
            <person name="Zhou Y."/>
            <person name="Wang L."/>
            <person name="Guo W."/>
            <person name="Bai Y."/>
            <person name="Ruan J."/>
            <person name="Shangguan X."/>
            <person name="Mao Y."/>
            <person name="Jiang J."/>
            <person name="Zhu Y."/>
            <person name="Lei J."/>
            <person name="Kang H."/>
            <person name="Chen S."/>
            <person name="He X."/>
            <person name="Wang R."/>
            <person name="Wang Y."/>
            <person name="Chen J."/>
            <person name="Wang L."/>
            <person name="Yu S."/>
            <person name="Wang B."/>
            <person name="Wei J."/>
            <person name="Song S."/>
            <person name="Lu X."/>
            <person name="Gao Z."/>
            <person name="Gu W."/>
            <person name="Deng X."/>
            <person name="Ma D."/>
            <person name="Wang S."/>
            <person name="Liang W."/>
            <person name="Fang L."/>
            <person name="Cai C."/>
            <person name="Zhu X."/>
            <person name="Zhou B."/>
            <person name="Zhang Y."/>
            <person name="Chen Z."/>
            <person name="Xu S."/>
            <person name="Zhu R."/>
            <person name="Wang S."/>
            <person name="Zhang T."/>
            <person name="Zhao G."/>
        </authorList>
    </citation>
    <scope>NUCLEOTIDE SEQUENCE [LARGE SCALE GENOMIC DNA]</scope>
    <source>
        <strain evidence="7">cv. Xinhai21</strain>
        <tissue evidence="6">Leaf</tissue>
    </source>
</reference>
<dbReference type="Proteomes" id="UP000239757">
    <property type="component" value="Unassembled WGS sequence"/>
</dbReference>
<organism evidence="6 7">
    <name type="scientific">Gossypium barbadense</name>
    <name type="common">Sea Island cotton</name>
    <name type="synonym">Hibiscus barbadensis</name>
    <dbReference type="NCBI Taxonomy" id="3634"/>
    <lineage>
        <taxon>Eukaryota</taxon>
        <taxon>Viridiplantae</taxon>
        <taxon>Streptophyta</taxon>
        <taxon>Embryophyta</taxon>
        <taxon>Tracheophyta</taxon>
        <taxon>Spermatophyta</taxon>
        <taxon>Magnoliopsida</taxon>
        <taxon>eudicotyledons</taxon>
        <taxon>Gunneridae</taxon>
        <taxon>Pentapetalae</taxon>
        <taxon>rosids</taxon>
        <taxon>malvids</taxon>
        <taxon>Malvales</taxon>
        <taxon>Malvaceae</taxon>
        <taxon>Malvoideae</taxon>
        <taxon>Gossypium</taxon>
    </lineage>
</organism>